<feature type="compositionally biased region" description="Polar residues" evidence="10">
    <location>
        <begin position="1290"/>
        <end position="1311"/>
    </location>
</feature>
<evidence type="ECO:0000313" key="13">
    <source>
        <dbReference type="EMBL" id="CAJ0580899.1"/>
    </source>
</evidence>
<feature type="transmembrane region" description="Helical" evidence="11">
    <location>
        <begin position="1199"/>
        <end position="1223"/>
    </location>
</feature>
<evidence type="ECO:0000256" key="11">
    <source>
        <dbReference type="SAM" id="Phobius"/>
    </source>
</evidence>
<dbReference type="InterPro" id="IPR020894">
    <property type="entry name" value="Cadherin_CS"/>
</dbReference>
<reference evidence="13" key="1">
    <citation type="submission" date="2023-06" db="EMBL/GenBank/DDBJ databases">
        <authorList>
            <person name="Delattre M."/>
        </authorList>
    </citation>
    <scope>NUCLEOTIDE SEQUENCE</scope>
    <source>
        <strain evidence="13">AF72</strain>
    </source>
</reference>
<dbReference type="PROSITE" id="PS00232">
    <property type="entry name" value="CADHERIN_1"/>
    <property type="match status" value="3"/>
</dbReference>
<evidence type="ECO:0000256" key="9">
    <source>
        <dbReference type="PROSITE-ProRule" id="PRU00043"/>
    </source>
</evidence>
<keyword evidence="7 11" id="KW-0472">Membrane</keyword>
<comment type="caution">
    <text evidence="13">The sequence shown here is derived from an EMBL/GenBank/DDBJ whole genome shotgun (WGS) entry which is preliminary data.</text>
</comment>
<feature type="domain" description="Cadherin" evidence="12">
    <location>
        <begin position="1012"/>
        <end position="1094"/>
    </location>
</feature>
<feature type="non-terminal residue" evidence="13">
    <location>
        <position position="1409"/>
    </location>
</feature>
<feature type="domain" description="Cadherin" evidence="12">
    <location>
        <begin position="92"/>
        <end position="175"/>
    </location>
</feature>
<dbReference type="Pfam" id="PF00028">
    <property type="entry name" value="Cadherin"/>
    <property type="match status" value="7"/>
</dbReference>
<evidence type="ECO:0000256" key="4">
    <source>
        <dbReference type="ARBA" id="ARBA00022837"/>
    </source>
</evidence>
<dbReference type="SUPFAM" id="SSF49313">
    <property type="entry name" value="Cadherin-like"/>
    <property type="match status" value="11"/>
</dbReference>
<comment type="subcellular location">
    <subcellularLocation>
        <location evidence="1">Membrane</location>
    </subcellularLocation>
</comment>
<evidence type="ECO:0000256" key="1">
    <source>
        <dbReference type="ARBA" id="ARBA00004370"/>
    </source>
</evidence>
<proteinExistence type="predicted"/>
<dbReference type="PANTHER" id="PTHR24026">
    <property type="entry name" value="FAT ATYPICAL CADHERIN-RELATED"/>
    <property type="match status" value="1"/>
</dbReference>
<evidence type="ECO:0000256" key="6">
    <source>
        <dbReference type="ARBA" id="ARBA00022989"/>
    </source>
</evidence>
<dbReference type="InterPro" id="IPR015919">
    <property type="entry name" value="Cadherin-like_sf"/>
</dbReference>
<feature type="domain" description="Cadherin" evidence="12">
    <location>
        <begin position="566"/>
        <end position="671"/>
    </location>
</feature>
<evidence type="ECO:0000256" key="8">
    <source>
        <dbReference type="ARBA" id="ARBA00023180"/>
    </source>
</evidence>
<keyword evidence="4 9" id="KW-0106">Calcium</keyword>
<gene>
    <name evidence="13" type="ORF">MSPICULIGERA_LOCUS19073</name>
</gene>
<dbReference type="PROSITE" id="PS50268">
    <property type="entry name" value="CADHERIN_2"/>
    <property type="match status" value="10"/>
</dbReference>
<sequence length="1409" mass="155003">MTVFPSATSFKLMDGDEYFTIDLTRGELTLTRTIDWSEAPSLVAVIQSENEGLISSCAVLFNIEDVNNHTPRIISSQRVSLPHPAPRPLHYVVAVDEDSGDNAKITYTMVNGDTSNFALDSRSGALTVNRHVDMDQEITVRASDNGNPARFVEQKIQITLHKSANRWSFFSRPVFELDLNKETPIGTQILEFSSPVTNHFYLLPSDLPFKIDKSNGRIIVANTMSADTYSFTVFVENNESQSDHAGIIINTGKNTTSYLKISPASCGSSSLIENLQATNFKRIVSSGATNATYRIEGGNDGNLFEIDAQTGWLSSRALDRELKDEYNLLIAVAEGSDQDNCTVLVTVLDENDNPPTWNRNAEIELKVEDDTKLGTILASLLASDADKGPNGQIDYSIIDDPSSLLDIDPDTGKISYARELPVLAQETKIRVRATDRGMEKRLYTEKLLTLKDYRTHYEDPPDVPEFLHAKYVGSVEEGEPMGREVLRLSTTHSRRDEKIAYSIVDGNHDSAFEIDENGVIRTALELDREIRGYYELKILATSSLPAQSAAKASITVLNVNDNAPSFPITRKRKLSEGATVGSYITTLLANDVDENSLAEYTIESQLNGGEEAKEPNFAIDSRTGAIHLVKALDREEYENVTLKVKVWDGRHPAYTELFIEILDENDNSPTYNQLVYEATVSRSVNAGDIVVVFGATDKDASEASSQINYSLDDPSGYFKVDPLTGTVSLAKPLEEHHKTKYTSFLMTAIATDNGLPAKSAYAAVRIVVKEENTLSQPAFDLDLYEFTVSEHFSVNMPVGDFTLSGTDSNENHLNFRILDPVAAVHFAIDRFGVLWLRKSLTYARKQLFEFTVDVGTGRGSVKNATVPVTIRIIDENDHSPIFQSVAEMKIPVQEGAQNGQSLARFSAVDEDFGENGRVEIRVVAGEDSNRVRIDDSGILTWNGGDSQDAPNGSIVLLAHDFGIPSRAALIEIPFAVETSKWGQSAPFFVMSEYRKHIREGLSSIRSHDPIEVTRVRAVNRLGARINNLRYSFKDRDSIFSIDPSSGVISSLENLDYEKQKNHALTVLATDGAGRSAVTTVEIEVLPVDEYPPLFSKLSYTFSIPLDADIGQDAGQISAVDGDTGPDGMAEGAVNKYFAIDPTSGVLRLANPIEPSKNGTIETLVIVAESGPLQQSRATVFVEIGGVAATLASGRIGSPLVWSVIAGILVLLLLLTCVLALCIYRHKTRIKTVDSPRKQVYAISKGQISSMADIGRTSPIKPRLPPRFPAIKQSSSRSSSASEHPNLRHSGLSSREFLSNRSQPDSGIDQDTVSLTSSVNEYLHSLGVSLPAKKNQRNAREMDALIYARLEDVVRHDPDTSYEYQHVPSHLTPSPQQTTSDALSNLQRRAENYYEERVRPAAATARFVDI</sequence>
<feature type="region of interest" description="Disordered" evidence="10">
    <location>
        <begin position="1253"/>
        <end position="1311"/>
    </location>
</feature>
<evidence type="ECO:0000256" key="2">
    <source>
        <dbReference type="ARBA" id="ARBA00022692"/>
    </source>
</evidence>
<feature type="domain" description="Cadherin" evidence="12">
    <location>
        <begin position="884"/>
        <end position="988"/>
    </location>
</feature>
<feature type="domain" description="Cadherin" evidence="12">
    <location>
        <begin position="359"/>
        <end position="466"/>
    </location>
</feature>
<dbReference type="PRINTS" id="PR00205">
    <property type="entry name" value="CADHERIN"/>
</dbReference>
<evidence type="ECO:0000256" key="7">
    <source>
        <dbReference type="ARBA" id="ARBA00023136"/>
    </source>
</evidence>
<feature type="domain" description="Cadherin" evidence="12">
    <location>
        <begin position="270"/>
        <end position="357"/>
    </location>
</feature>
<dbReference type="InterPro" id="IPR002126">
    <property type="entry name" value="Cadherin-like_dom"/>
</dbReference>
<dbReference type="SMART" id="SM00112">
    <property type="entry name" value="CA"/>
    <property type="match status" value="10"/>
</dbReference>
<dbReference type="FunFam" id="2.60.40.60:FF:000116">
    <property type="entry name" value="Dachsous cadherin-related 2"/>
    <property type="match status" value="1"/>
</dbReference>
<keyword evidence="5" id="KW-0130">Cell adhesion</keyword>
<accession>A0AA36D6X0</accession>
<keyword evidence="2 11" id="KW-0812">Transmembrane</keyword>
<feature type="domain" description="Cadherin" evidence="12">
    <location>
        <begin position="780"/>
        <end position="882"/>
    </location>
</feature>
<evidence type="ECO:0000259" key="12">
    <source>
        <dbReference type="PROSITE" id="PS50268"/>
    </source>
</evidence>
<name>A0AA36D6X0_9BILA</name>
<dbReference type="Proteomes" id="UP001177023">
    <property type="component" value="Unassembled WGS sequence"/>
</dbReference>
<dbReference type="GO" id="GO:0005509">
    <property type="term" value="F:calcium ion binding"/>
    <property type="evidence" value="ECO:0007669"/>
    <property type="project" value="UniProtKB-UniRule"/>
</dbReference>
<dbReference type="PANTHER" id="PTHR24026:SF136">
    <property type="entry name" value="PROTOCADHERIN-23"/>
    <property type="match status" value="1"/>
</dbReference>
<evidence type="ECO:0000256" key="10">
    <source>
        <dbReference type="SAM" id="MobiDB-lite"/>
    </source>
</evidence>
<organism evidence="13 14">
    <name type="scientific">Mesorhabditis spiculigera</name>
    <dbReference type="NCBI Taxonomy" id="96644"/>
    <lineage>
        <taxon>Eukaryota</taxon>
        <taxon>Metazoa</taxon>
        <taxon>Ecdysozoa</taxon>
        <taxon>Nematoda</taxon>
        <taxon>Chromadorea</taxon>
        <taxon>Rhabditida</taxon>
        <taxon>Rhabditina</taxon>
        <taxon>Rhabditomorpha</taxon>
        <taxon>Rhabditoidea</taxon>
        <taxon>Rhabditidae</taxon>
        <taxon>Mesorhabditinae</taxon>
        <taxon>Mesorhabditis</taxon>
    </lineage>
</organism>
<dbReference type="EMBL" id="CATQJA010002662">
    <property type="protein sequence ID" value="CAJ0580899.1"/>
    <property type="molecule type" value="Genomic_DNA"/>
</dbReference>
<evidence type="ECO:0000256" key="3">
    <source>
        <dbReference type="ARBA" id="ARBA00022737"/>
    </source>
</evidence>
<keyword evidence="8" id="KW-0325">Glycoprotein</keyword>
<evidence type="ECO:0000313" key="14">
    <source>
        <dbReference type="Proteomes" id="UP001177023"/>
    </source>
</evidence>
<dbReference type="Gene3D" id="2.60.40.60">
    <property type="entry name" value="Cadherins"/>
    <property type="match status" value="11"/>
</dbReference>
<dbReference type="GO" id="GO:0007156">
    <property type="term" value="P:homophilic cell adhesion via plasma membrane adhesion molecules"/>
    <property type="evidence" value="ECO:0007669"/>
    <property type="project" value="InterPro"/>
</dbReference>
<feature type="domain" description="Cadherin" evidence="12">
    <location>
        <begin position="467"/>
        <end position="566"/>
    </location>
</feature>
<keyword evidence="14" id="KW-1185">Reference proteome</keyword>
<feature type="domain" description="Cadherin" evidence="12">
    <location>
        <begin position="10"/>
        <end position="73"/>
    </location>
</feature>
<keyword evidence="3" id="KW-0677">Repeat</keyword>
<keyword evidence="6 11" id="KW-1133">Transmembrane helix</keyword>
<protein>
    <recommendedName>
        <fullName evidence="12">Cadherin domain-containing protein</fullName>
    </recommendedName>
</protein>
<evidence type="ECO:0000256" key="5">
    <source>
        <dbReference type="ARBA" id="ARBA00022889"/>
    </source>
</evidence>
<dbReference type="GO" id="GO:0005886">
    <property type="term" value="C:plasma membrane"/>
    <property type="evidence" value="ECO:0007669"/>
    <property type="project" value="UniProtKB-SubCell"/>
</dbReference>
<feature type="domain" description="Cadherin" evidence="12">
    <location>
        <begin position="672"/>
        <end position="779"/>
    </location>
</feature>
<dbReference type="CDD" id="cd11304">
    <property type="entry name" value="Cadherin_repeat"/>
    <property type="match status" value="10"/>
</dbReference>